<evidence type="ECO:0000313" key="5">
    <source>
        <dbReference type="EMBL" id="EJU03885.1"/>
    </source>
</evidence>
<dbReference type="Proteomes" id="UP000030653">
    <property type="component" value="Unassembled WGS sequence"/>
</dbReference>
<comment type="similarity">
    <text evidence="1">Belongs to the ADIP family.</text>
</comment>
<feature type="region of interest" description="Disordered" evidence="4">
    <location>
        <begin position="611"/>
        <end position="632"/>
    </location>
</feature>
<feature type="compositionally biased region" description="Pro residues" evidence="4">
    <location>
        <begin position="506"/>
        <end position="522"/>
    </location>
</feature>
<dbReference type="AlphaFoldDB" id="M5G6Q2"/>
<dbReference type="STRING" id="1858805.M5G6Q2"/>
<feature type="region of interest" description="Disordered" evidence="4">
    <location>
        <begin position="497"/>
        <end position="570"/>
    </location>
</feature>
<evidence type="ECO:0000256" key="4">
    <source>
        <dbReference type="SAM" id="MobiDB-lite"/>
    </source>
</evidence>
<dbReference type="HOGENOM" id="CLU_384950_0_0_1"/>
<dbReference type="Pfam" id="PF11559">
    <property type="entry name" value="ADIP"/>
    <property type="match status" value="1"/>
</dbReference>
<organism evidence="5 6">
    <name type="scientific">Dacryopinax primogenitus (strain DJM 731)</name>
    <name type="common">Brown rot fungus</name>
    <dbReference type="NCBI Taxonomy" id="1858805"/>
    <lineage>
        <taxon>Eukaryota</taxon>
        <taxon>Fungi</taxon>
        <taxon>Dikarya</taxon>
        <taxon>Basidiomycota</taxon>
        <taxon>Agaricomycotina</taxon>
        <taxon>Dacrymycetes</taxon>
        <taxon>Dacrymycetales</taxon>
        <taxon>Dacrymycetaceae</taxon>
        <taxon>Dacryopinax</taxon>
    </lineage>
</organism>
<keyword evidence="2 3" id="KW-0175">Coiled coil</keyword>
<name>M5G6Q2_DACPD</name>
<feature type="compositionally biased region" description="Basic and acidic residues" evidence="4">
    <location>
        <begin position="611"/>
        <end position="622"/>
    </location>
</feature>
<feature type="region of interest" description="Disordered" evidence="4">
    <location>
        <begin position="644"/>
        <end position="676"/>
    </location>
</feature>
<dbReference type="OrthoDB" id="312015at2759"/>
<evidence type="ECO:0000256" key="1">
    <source>
        <dbReference type="ARBA" id="ARBA00009291"/>
    </source>
</evidence>
<feature type="compositionally biased region" description="Low complexity" evidence="4">
    <location>
        <begin position="1"/>
        <end position="13"/>
    </location>
</feature>
<dbReference type="EMBL" id="JH795859">
    <property type="protein sequence ID" value="EJU03885.1"/>
    <property type="molecule type" value="Genomic_DNA"/>
</dbReference>
<feature type="region of interest" description="Disordered" evidence="4">
    <location>
        <begin position="1"/>
        <end position="40"/>
    </location>
</feature>
<evidence type="ECO:0000256" key="3">
    <source>
        <dbReference type="SAM" id="Coils"/>
    </source>
</evidence>
<reference evidence="5 6" key="1">
    <citation type="journal article" date="2012" name="Science">
        <title>The Paleozoic origin of enzymatic lignin decomposition reconstructed from 31 fungal genomes.</title>
        <authorList>
            <person name="Floudas D."/>
            <person name="Binder M."/>
            <person name="Riley R."/>
            <person name="Barry K."/>
            <person name="Blanchette R.A."/>
            <person name="Henrissat B."/>
            <person name="Martinez A.T."/>
            <person name="Otillar R."/>
            <person name="Spatafora J.W."/>
            <person name="Yadav J.S."/>
            <person name="Aerts A."/>
            <person name="Benoit I."/>
            <person name="Boyd A."/>
            <person name="Carlson A."/>
            <person name="Copeland A."/>
            <person name="Coutinho P.M."/>
            <person name="de Vries R.P."/>
            <person name="Ferreira P."/>
            <person name="Findley K."/>
            <person name="Foster B."/>
            <person name="Gaskell J."/>
            <person name="Glotzer D."/>
            <person name="Gorecki P."/>
            <person name="Heitman J."/>
            <person name="Hesse C."/>
            <person name="Hori C."/>
            <person name="Igarashi K."/>
            <person name="Jurgens J.A."/>
            <person name="Kallen N."/>
            <person name="Kersten P."/>
            <person name="Kohler A."/>
            <person name="Kuees U."/>
            <person name="Kumar T.K.A."/>
            <person name="Kuo A."/>
            <person name="LaButti K."/>
            <person name="Larrondo L.F."/>
            <person name="Lindquist E."/>
            <person name="Ling A."/>
            <person name="Lombard V."/>
            <person name="Lucas S."/>
            <person name="Lundell T."/>
            <person name="Martin R."/>
            <person name="McLaughlin D.J."/>
            <person name="Morgenstern I."/>
            <person name="Morin E."/>
            <person name="Murat C."/>
            <person name="Nagy L.G."/>
            <person name="Nolan M."/>
            <person name="Ohm R.A."/>
            <person name="Patyshakuliyeva A."/>
            <person name="Rokas A."/>
            <person name="Ruiz-Duenas F.J."/>
            <person name="Sabat G."/>
            <person name="Salamov A."/>
            <person name="Samejima M."/>
            <person name="Schmutz J."/>
            <person name="Slot J.C."/>
            <person name="St John F."/>
            <person name="Stenlid J."/>
            <person name="Sun H."/>
            <person name="Sun S."/>
            <person name="Syed K."/>
            <person name="Tsang A."/>
            <person name="Wiebenga A."/>
            <person name="Young D."/>
            <person name="Pisabarro A."/>
            <person name="Eastwood D.C."/>
            <person name="Martin F."/>
            <person name="Cullen D."/>
            <person name="Grigoriev I.V."/>
            <person name="Hibbett D.S."/>
        </authorList>
    </citation>
    <scope>NUCLEOTIDE SEQUENCE [LARGE SCALE GENOMIC DNA]</scope>
    <source>
        <strain evidence="5 6">DJM-731 SS1</strain>
    </source>
</reference>
<proteinExistence type="inferred from homology"/>
<sequence length="718" mass="78390">MATPTPAPTSHTPGRVRFLSPVAAHTPASTSTASATSSASTQPDSSSFLLFLTTQLQSHGFLPPSSSLSSLLSLPEEQQTVIEKCLHTLLQQRVEDMARLEEVGAGLRTAEWERGRWRARYEEETCGKDRAEREGEAKSARLAALTKSLQTEQTAHKQTSSHLTRAQSTLQTVRGHAQAELRKRDKEVERMAERWQRIAAEQARLGALGSGMRVDLPLTASTLSIPTDSLLETQLQETESHRVRLVEENDALRATLLVTARALQSLLNPSEPPILPSALFTPELVFSDSPEFQARNARSKLLELCHSISDRLAAQPSSFASLQAQSSNEELETAKDEVRRLAENIKRVEEELAEARGREERGQRLMEQYALQATKGRASDAFLDDPDTTRRRALTEEAQLLQQDRAQLTEAAVQLGKERAQLQRERQELDEEKRKAALKAILEDLPPTPVPWKEAESLVAELSRGGARFGMPGMGGWTTSTPAPALLGFAHAIDEDELESPSAVQYPPPSMLEQPSSPPRTPSPIRAHRRRAKRQSLSPATSHTHKRTSLGGSKTRKSNKSSKPIFPRKSALALKDYRPIVGSPLKQVTTLAEGDSSGSVRVAAVPLKAEKVTKGRKEKENDPPPVVSNHPPLAVGQALRASTLQGNPNGLRASTQRSADPKAARESTGLKGGRDSLRLSARDLLPLPGAGRRKSVLGGGAQRVWRGSDLWVAGFVIA</sequence>
<dbReference type="InterPro" id="IPR021622">
    <property type="entry name" value="Afadin/alpha-actinin-bd"/>
</dbReference>
<evidence type="ECO:0000313" key="6">
    <source>
        <dbReference type="Proteomes" id="UP000030653"/>
    </source>
</evidence>
<feature type="coiled-coil region" evidence="3">
    <location>
        <begin position="391"/>
        <end position="439"/>
    </location>
</feature>
<dbReference type="RefSeq" id="XP_040630779.1">
    <property type="nucleotide sequence ID" value="XM_040771058.1"/>
</dbReference>
<feature type="compositionally biased region" description="Low complexity" evidence="4">
    <location>
        <begin position="20"/>
        <end position="40"/>
    </location>
</feature>
<protein>
    <submittedName>
        <fullName evidence="5">Uncharacterized protein</fullName>
    </submittedName>
</protein>
<gene>
    <name evidence="5" type="ORF">DACRYDRAFT_14867</name>
</gene>
<feature type="compositionally biased region" description="Basic residues" evidence="4">
    <location>
        <begin position="543"/>
        <end position="560"/>
    </location>
</feature>
<feature type="coiled-coil region" evidence="3">
    <location>
        <begin position="324"/>
        <end position="365"/>
    </location>
</feature>
<accession>M5G6Q2</accession>
<feature type="compositionally biased region" description="Polar residues" evidence="4">
    <location>
        <begin position="644"/>
        <end position="658"/>
    </location>
</feature>
<keyword evidence="6" id="KW-1185">Reference proteome</keyword>
<evidence type="ECO:0000256" key="2">
    <source>
        <dbReference type="ARBA" id="ARBA00023054"/>
    </source>
</evidence>
<dbReference type="GeneID" id="63686120"/>